<dbReference type="InterPro" id="IPR029063">
    <property type="entry name" value="SAM-dependent_MTases_sf"/>
</dbReference>
<sequence>MSLSSTAGPCPGGPAPGLIERDLIERDRALQLGGLTRWMRVLLRLAAHLEHGTVLMTLPAGPTVVLRGRTKGPVAEIHVHDQRMAKRILLKGGIGFAESHLAGEWDSPDLVALLGIANVNDALLDKVLDGAPVTRLLARLGHALNRNSRSGSRRNIAHHYDLGNRFYGAWLDPSMTYSAAVFPPGVDDLAGAQAAKYDLLAGKLGLGPDHHLLEIGCGWGGFAERAAASFGCRVTAVTISAEQYAFARRRIFEAGLAERVEIRLQDYRDIRGRFDHIASIEMFEAVGERYWPVFFDRVAALLAPGGRAALQVITIAETYFPRYRRHVDFIQKYVFPGGMLPSPAAFERAAAAAGLARGEVTAHGPDYARTLAAWRGRFLAAFDDLRPLGFDDRFRRLWTYYLAYCEAGFRTASIDVMQVALHKG</sequence>
<feature type="active site" evidence="6">
    <location>
        <position position="405"/>
    </location>
</feature>
<reference evidence="8" key="1">
    <citation type="submission" date="2018-05" db="EMBL/GenBank/DDBJ databases">
        <title>Zavarzinia sp. HR-AS.</title>
        <authorList>
            <person name="Lee Y."/>
            <person name="Jeon C.O."/>
        </authorList>
    </citation>
    <scope>NUCLEOTIDE SEQUENCE [LARGE SCALE GENOMIC DNA]</scope>
    <source>
        <strain evidence="8">DSM 1231</strain>
    </source>
</reference>
<dbReference type="Proteomes" id="UP000246077">
    <property type="component" value="Unassembled WGS sequence"/>
</dbReference>
<dbReference type="GO" id="GO:0008610">
    <property type="term" value="P:lipid biosynthetic process"/>
    <property type="evidence" value="ECO:0007669"/>
    <property type="project" value="InterPro"/>
</dbReference>
<dbReference type="InterPro" id="IPR050723">
    <property type="entry name" value="CFA/CMAS"/>
</dbReference>
<dbReference type="Gene3D" id="3.40.50.150">
    <property type="entry name" value="Vaccinia Virus protein VP39"/>
    <property type="match status" value="1"/>
</dbReference>
<dbReference type="RefSeq" id="WP_109919370.1">
    <property type="nucleotide sequence ID" value="NZ_QGLF01000001.1"/>
</dbReference>
<evidence type="ECO:0000256" key="2">
    <source>
        <dbReference type="ARBA" id="ARBA00022603"/>
    </source>
</evidence>
<gene>
    <name evidence="7" type="ORF">DKG75_01850</name>
</gene>
<dbReference type="GO" id="GO:0008168">
    <property type="term" value="F:methyltransferase activity"/>
    <property type="evidence" value="ECO:0007669"/>
    <property type="project" value="UniProtKB-KW"/>
</dbReference>
<comment type="caution">
    <text evidence="7">The sequence shown here is derived from an EMBL/GenBank/DDBJ whole genome shotgun (WGS) entry which is preliminary data.</text>
</comment>
<dbReference type="EMBL" id="QGLF01000001">
    <property type="protein sequence ID" value="PWR23336.1"/>
    <property type="molecule type" value="Genomic_DNA"/>
</dbReference>
<keyword evidence="4" id="KW-0949">S-adenosyl-L-methionine</keyword>
<evidence type="ECO:0000256" key="3">
    <source>
        <dbReference type="ARBA" id="ARBA00022679"/>
    </source>
</evidence>
<keyword evidence="2 7" id="KW-0489">Methyltransferase</keyword>
<dbReference type="PANTHER" id="PTHR43667">
    <property type="entry name" value="CYCLOPROPANE-FATTY-ACYL-PHOSPHOLIPID SYNTHASE"/>
    <property type="match status" value="1"/>
</dbReference>
<dbReference type="AlphaFoldDB" id="A0A317EAT0"/>
<dbReference type="OrthoDB" id="9782855at2"/>
<keyword evidence="3 7" id="KW-0808">Transferase</keyword>
<evidence type="ECO:0000256" key="4">
    <source>
        <dbReference type="ARBA" id="ARBA00022691"/>
    </source>
</evidence>
<organism evidence="7 8">
    <name type="scientific">Zavarzinia compransoris</name>
    <dbReference type="NCBI Taxonomy" id="1264899"/>
    <lineage>
        <taxon>Bacteria</taxon>
        <taxon>Pseudomonadati</taxon>
        <taxon>Pseudomonadota</taxon>
        <taxon>Alphaproteobacteria</taxon>
        <taxon>Rhodospirillales</taxon>
        <taxon>Zavarziniaceae</taxon>
        <taxon>Zavarzinia</taxon>
    </lineage>
</organism>
<dbReference type="GO" id="GO:0032259">
    <property type="term" value="P:methylation"/>
    <property type="evidence" value="ECO:0007669"/>
    <property type="project" value="UniProtKB-KW"/>
</dbReference>
<dbReference type="Pfam" id="PF02353">
    <property type="entry name" value="CMAS"/>
    <property type="match status" value="1"/>
</dbReference>
<evidence type="ECO:0000256" key="6">
    <source>
        <dbReference type="PIRSR" id="PIRSR003085-1"/>
    </source>
</evidence>
<accession>A0A317EAT0</accession>
<dbReference type="SUPFAM" id="SSF53335">
    <property type="entry name" value="S-adenosyl-L-methionine-dependent methyltransferases"/>
    <property type="match status" value="1"/>
</dbReference>
<proteinExistence type="inferred from homology"/>
<evidence type="ECO:0000313" key="8">
    <source>
        <dbReference type="Proteomes" id="UP000246077"/>
    </source>
</evidence>
<dbReference type="PIRSF" id="PIRSF003085">
    <property type="entry name" value="CMAS"/>
    <property type="match status" value="1"/>
</dbReference>
<dbReference type="CDD" id="cd02440">
    <property type="entry name" value="AdoMet_MTases"/>
    <property type="match status" value="1"/>
</dbReference>
<dbReference type="InterPro" id="IPR003333">
    <property type="entry name" value="CMAS"/>
</dbReference>
<dbReference type="PANTHER" id="PTHR43667:SF2">
    <property type="entry name" value="FATTY ACID C-METHYL TRANSFERASE"/>
    <property type="match status" value="1"/>
</dbReference>
<evidence type="ECO:0000256" key="1">
    <source>
        <dbReference type="ARBA" id="ARBA00010815"/>
    </source>
</evidence>
<comment type="similarity">
    <text evidence="1">Belongs to the CFA/CMAS family.</text>
</comment>
<evidence type="ECO:0000313" key="7">
    <source>
        <dbReference type="EMBL" id="PWR23336.1"/>
    </source>
</evidence>
<keyword evidence="5" id="KW-0443">Lipid metabolism</keyword>
<protein>
    <submittedName>
        <fullName evidence="7">SAM-dependent methyltransferase</fullName>
    </submittedName>
</protein>
<name>A0A317EAT0_9PROT</name>
<evidence type="ECO:0000256" key="5">
    <source>
        <dbReference type="ARBA" id="ARBA00023098"/>
    </source>
</evidence>
<keyword evidence="8" id="KW-1185">Reference proteome</keyword>